<gene>
    <name evidence="11" type="primary">petC</name>
    <name evidence="11" type="ORF">Lfee_2714</name>
    <name evidence="12" type="ORF">NCTC12022_02481</name>
</gene>
<comment type="cofactor">
    <cofactor evidence="8">
        <name>heme c</name>
        <dbReference type="ChEBI" id="CHEBI:61717"/>
    </cofactor>
    <text evidence="8">Binds 1 heme c group covalently per subunit.</text>
</comment>
<keyword evidence="13" id="KW-1185">Reference proteome</keyword>
<dbReference type="Proteomes" id="UP000251942">
    <property type="component" value="Unassembled WGS sequence"/>
</dbReference>
<feature type="binding site" description="covalent" evidence="8">
    <location>
        <position position="53"/>
    </location>
    <ligand>
        <name>heme c</name>
        <dbReference type="ChEBI" id="CHEBI:61717"/>
    </ligand>
</feature>
<keyword evidence="4 8" id="KW-0479">Metal-binding</keyword>
<dbReference type="InterPro" id="IPR002326">
    <property type="entry name" value="Cyt_c1"/>
</dbReference>
<dbReference type="Pfam" id="PF02167">
    <property type="entry name" value="Cytochrom_C1"/>
    <property type="match status" value="1"/>
</dbReference>
<dbReference type="PATRIC" id="fig|453.4.peg.2972"/>
<evidence type="ECO:0000256" key="2">
    <source>
        <dbReference type="ARBA" id="ARBA00022617"/>
    </source>
</evidence>
<accession>A0A0W0THL1</accession>
<feature type="signal peptide" evidence="10">
    <location>
        <begin position="1"/>
        <end position="21"/>
    </location>
</feature>
<evidence type="ECO:0000313" key="14">
    <source>
        <dbReference type="Proteomes" id="UP000251942"/>
    </source>
</evidence>
<dbReference type="PANTHER" id="PTHR10266">
    <property type="entry name" value="CYTOCHROME C1"/>
    <property type="match status" value="1"/>
</dbReference>
<comment type="subcellular location">
    <subcellularLocation>
        <location evidence="1">Membrane</location>
    </subcellularLocation>
</comment>
<dbReference type="InterPro" id="IPR036909">
    <property type="entry name" value="Cyt_c-like_dom_sf"/>
</dbReference>
<evidence type="ECO:0000256" key="1">
    <source>
        <dbReference type="ARBA" id="ARBA00004370"/>
    </source>
</evidence>
<dbReference type="GO" id="GO:0046872">
    <property type="term" value="F:metal ion binding"/>
    <property type="evidence" value="ECO:0007669"/>
    <property type="project" value="UniProtKB-KW"/>
</dbReference>
<keyword evidence="10" id="KW-0732">Signal</keyword>
<feature type="chain" id="PRO_5036003003" evidence="10">
    <location>
        <begin position="22"/>
        <end position="251"/>
    </location>
</feature>
<dbReference type="EMBL" id="UASS01000022">
    <property type="protein sequence ID" value="SPX61732.1"/>
    <property type="molecule type" value="Genomic_DNA"/>
</dbReference>
<sequence>MSKDRIVTYLLSLLMSSLLQAATVSKIEMSSIDIDIHDQAKIQRGAKLFMNYCSGCHSLRYMRYSRMAKDLGLTTFDGELDKDLLVNNLIFTSAAIYDPIHISMPATDARQWFGITPPDLSLSARERGPEWIYTYLKSFYADDSRPFGANNLLVPEVAMPNVLAPLAGKVIAVREGDPKTSAISHLVLVENGEITQQQFDSALQDLVTFLVYVGEPVKLVRYHLGIIVLIFLSIFLVVAYQLKKAYWKKLH</sequence>
<reference evidence="12 14" key="2">
    <citation type="submission" date="2018-06" db="EMBL/GenBank/DDBJ databases">
        <authorList>
            <consortium name="Pathogen Informatics"/>
            <person name="Doyle S."/>
        </authorList>
    </citation>
    <scope>NUCLEOTIDE SEQUENCE [LARGE SCALE GENOMIC DNA]</scope>
    <source>
        <strain evidence="12 14">NCTC12022</strain>
    </source>
</reference>
<feature type="transmembrane region" description="Helical" evidence="9">
    <location>
        <begin position="222"/>
        <end position="242"/>
    </location>
</feature>
<keyword evidence="6 8" id="KW-0408">Iron</keyword>
<evidence type="ECO:0000256" key="5">
    <source>
        <dbReference type="ARBA" id="ARBA00022989"/>
    </source>
</evidence>
<dbReference type="Proteomes" id="UP000054698">
    <property type="component" value="Unassembled WGS sequence"/>
</dbReference>
<dbReference type="GO" id="GO:0016491">
    <property type="term" value="F:oxidoreductase activity"/>
    <property type="evidence" value="ECO:0007669"/>
    <property type="project" value="UniProtKB-KW"/>
</dbReference>
<dbReference type="PANTHER" id="PTHR10266:SF3">
    <property type="entry name" value="CYTOCHROME C1, HEME PROTEIN, MITOCHONDRIAL"/>
    <property type="match status" value="1"/>
</dbReference>
<evidence type="ECO:0000256" key="10">
    <source>
        <dbReference type="SAM" id="SignalP"/>
    </source>
</evidence>
<feature type="binding site" description="covalent" evidence="8">
    <location>
        <position position="57"/>
    </location>
    <ligand>
        <name>heme c</name>
        <dbReference type="ChEBI" id="CHEBI:61717"/>
    </ligand>
</feature>
<dbReference type="AlphaFoldDB" id="A0A0W0THL1"/>
<evidence type="ECO:0000313" key="11">
    <source>
        <dbReference type="EMBL" id="KTC95050.1"/>
    </source>
</evidence>
<dbReference type="EC" id="1.10.2.2" evidence="11"/>
<evidence type="ECO:0000256" key="8">
    <source>
        <dbReference type="PIRSR" id="PIRSR602326-1"/>
    </source>
</evidence>
<keyword evidence="7 9" id="KW-0472">Membrane</keyword>
<evidence type="ECO:0000256" key="9">
    <source>
        <dbReference type="SAM" id="Phobius"/>
    </source>
</evidence>
<dbReference type="GO" id="GO:0009055">
    <property type="term" value="F:electron transfer activity"/>
    <property type="evidence" value="ECO:0007669"/>
    <property type="project" value="InterPro"/>
</dbReference>
<name>A0A0W0THL1_9GAMM</name>
<dbReference type="GO" id="GO:0016020">
    <property type="term" value="C:membrane"/>
    <property type="evidence" value="ECO:0007669"/>
    <property type="project" value="UniProtKB-SubCell"/>
</dbReference>
<evidence type="ECO:0000256" key="6">
    <source>
        <dbReference type="ARBA" id="ARBA00023004"/>
    </source>
</evidence>
<evidence type="ECO:0000256" key="4">
    <source>
        <dbReference type="ARBA" id="ARBA00022723"/>
    </source>
</evidence>
<evidence type="ECO:0000256" key="7">
    <source>
        <dbReference type="ARBA" id="ARBA00023136"/>
    </source>
</evidence>
<dbReference type="GO" id="GO:0020037">
    <property type="term" value="F:heme binding"/>
    <property type="evidence" value="ECO:0007669"/>
    <property type="project" value="InterPro"/>
</dbReference>
<dbReference type="Gene3D" id="1.10.760.10">
    <property type="entry name" value="Cytochrome c-like domain"/>
    <property type="match status" value="1"/>
</dbReference>
<keyword evidence="3 9" id="KW-0812">Transmembrane</keyword>
<organism evidence="11 13">
    <name type="scientific">Legionella feeleii</name>
    <dbReference type="NCBI Taxonomy" id="453"/>
    <lineage>
        <taxon>Bacteria</taxon>
        <taxon>Pseudomonadati</taxon>
        <taxon>Pseudomonadota</taxon>
        <taxon>Gammaproteobacteria</taxon>
        <taxon>Legionellales</taxon>
        <taxon>Legionellaceae</taxon>
        <taxon>Legionella</taxon>
    </lineage>
</organism>
<keyword evidence="2 8" id="KW-0349">Heme</keyword>
<evidence type="ECO:0000256" key="3">
    <source>
        <dbReference type="ARBA" id="ARBA00022692"/>
    </source>
</evidence>
<proteinExistence type="predicted"/>
<dbReference type="SUPFAM" id="SSF46626">
    <property type="entry name" value="Cytochrome c"/>
    <property type="match status" value="1"/>
</dbReference>
<keyword evidence="5 9" id="KW-1133">Transmembrane helix</keyword>
<keyword evidence="11" id="KW-0560">Oxidoreductase</keyword>
<feature type="binding site" description="covalent" evidence="8">
    <location>
        <position position="56"/>
    </location>
    <ligand>
        <name>heme c</name>
        <dbReference type="ChEBI" id="CHEBI:61717"/>
    </ligand>
</feature>
<evidence type="ECO:0000313" key="13">
    <source>
        <dbReference type="Proteomes" id="UP000054698"/>
    </source>
</evidence>
<dbReference type="EMBL" id="LNYB01000085">
    <property type="protein sequence ID" value="KTC95050.1"/>
    <property type="molecule type" value="Genomic_DNA"/>
</dbReference>
<evidence type="ECO:0000313" key="12">
    <source>
        <dbReference type="EMBL" id="SPX61732.1"/>
    </source>
</evidence>
<protein>
    <submittedName>
        <fullName evidence="11">Ubiquinol-cytochrome c reductase cytochrome c1 subunit</fullName>
        <ecNumber evidence="11">1.10.2.2</ecNumber>
    </submittedName>
</protein>
<dbReference type="STRING" id="453.Lfee_2714"/>
<reference evidence="11 13" key="1">
    <citation type="submission" date="2015-11" db="EMBL/GenBank/DDBJ databases">
        <title>Genomic analysis of 38 Legionella species identifies large and diverse effector repertoires.</title>
        <authorList>
            <person name="Burstein D."/>
            <person name="Amaro F."/>
            <person name="Zusman T."/>
            <person name="Lifshitz Z."/>
            <person name="Cohen O."/>
            <person name="Gilbert J.A."/>
            <person name="Pupko T."/>
            <person name="Shuman H.A."/>
            <person name="Segal G."/>
        </authorList>
    </citation>
    <scope>NUCLEOTIDE SEQUENCE [LARGE SCALE GENOMIC DNA]</scope>
    <source>
        <strain evidence="11 13">WO-44C</strain>
    </source>
</reference>